<comment type="similarity">
    <text evidence="3">Belongs to the WD repeat cdt2 family.</text>
</comment>
<evidence type="ECO:0000256" key="1">
    <source>
        <dbReference type="ARBA" id="ARBA00004906"/>
    </source>
</evidence>
<feature type="repeat" description="WD" evidence="4">
    <location>
        <begin position="126"/>
        <end position="161"/>
    </location>
</feature>
<dbReference type="Pfam" id="PF00400">
    <property type="entry name" value="WD40"/>
    <property type="match status" value="4"/>
</dbReference>
<dbReference type="SMART" id="SM00320">
    <property type="entry name" value="WD40"/>
    <property type="match status" value="5"/>
</dbReference>
<proteinExistence type="inferred from homology"/>
<comment type="pathway">
    <text evidence="1">Protein modification; protein ubiquitination.</text>
</comment>
<dbReference type="InterPro" id="IPR036322">
    <property type="entry name" value="WD40_repeat_dom_sf"/>
</dbReference>
<dbReference type="GO" id="GO:0005634">
    <property type="term" value="C:nucleus"/>
    <property type="evidence" value="ECO:0007669"/>
    <property type="project" value="TreeGrafter"/>
</dbReference>
<dbReference type="InterPro" id="IPR015943">
    <property type="entry name" value="WD40/YVTN_repeat-like_dom_sf"/>
</dbReference>
<evidence type="ECO:0000313" key="5">
    <source>
        <dbReference type="EMBL" id="CRZ10525.1"/>
    </source>
</evidence>
<sequence length="431" mass="47002">MLQKIRNQENGLRHRFQPFSVLRSGTFESSIADAYRFDGDEGEPVIPYVVAFNKSPSNKRACLVADEDGFINIIDLSSRNIVFNRSVHQNAIYAACWYNNDTSILTASGDKTCTISDIETQSQIAAFGHTASVKSLSVHRETSSVFASGSRDGNVFIWDTRRLRNIPGASLSPVGALISPHQSKQLTPARRSRGGRHIFHAESPKSVSSVLFLGDTNLLATGGASDGCVKLFDLRKFNSTSPVAECKPPQSTGISSLSLDENGSRSRLLVSCTNSIRAVYADCRAKGFNIAPLIFNKDAVLKSSFYVKSCFSPCGRFILGGTATGSLQLFDCQEPNICQILPGAGHGDINGVAWDSCDPDCIASCSDDGDVRIWKYRRYTHNRIPTLHTLSPQSLANELPASSSISTPTTVRQTTLNQLWRLSPPRQNNKS</sequence>
<dbReference type="AlphaFoldDB" id="A0A0H5R8S9"/>
<keyword evidence="2" id="KW-0833">Ubl conjugation pathway</keyword>
<keyword evidence="4" id="KW-0853">WD repeat</keyword>
<name>A0A0H5R8S9_9EUKA</name>
<reference evidence="5" key="1">
    <citation type="submission" date="2015-04" db="EMBL/GenBank/DDBJ databases">
        <title>The genome sequence of the plant pathogenic Rhizarian Plasmodiophora brassicae reveals insights in its biotrophic life cycle and the origin of chitin synthesis.</title>
        <authorList>
            <person name="Schwelm A."/>
            <person name="Fogelqvist J."/>
            <person name="Knaust A."/>
            <person name="Julke S."/>
            <person name="Lilja T."/>
            <person name="Dhandapani V."/>
            <person name="Bonilla-Rosso G."/>
            <person name="Karlsson M."/>
            <person name="Shevchenko A."/>
            <person name="Choi S.R."/>
            <person name="Kim H.G."/>
            <person name="Park J.Y."/>
            <person name="Lim Y.P."/>
            <person name="Ludwig-Muller J."/>
            <person name="Dixelius C."/>
        </authorList>
    </citation>
    <scope>NUCLEOTIDE SEQUENCE</scope>
    <source>
        <tissue evidence="5">Potato root galls</tissue>
    </source>
</reference>
<dbReference type="GO" id="GO:0030674">
    <property type="term" value="F:protein-macromolecule adaptor activity"/>
    <property type="evidence" value="ECO:0007669"/>
    <property type="project" value="TreeGrafter"/>
</dbReference>
<evidence type="ECO:0000256" key="3">
    <source>
        <dbReference type="ARBA" id="ARBA00038344"/>
    </source>
</evidence>
<dbReference type="PROSITE" id="PS50294">
    <property type="entry name" value="WD_REPEATS_REGION"/>
    <property type="match status" value="1"/>
</dbReference>
<dbReference type="GO" id="GO:0043161">
    <property type="term" value="P:proteasome-mediated ubiquitin-dependent protein catabolic process"/>
    <property type="evidence" value="ECO:0007669"/>
    <property type="project" value="TreeGrafter"/>
</dbReference>
<dbReference type="PANTHER" id="PTHR22852:SF0">
    <property type="entry name" value="DENTICLELESS PROTEIN HOMOLOG"/>
    <property type="match status" value="1"/>
</dbReference>
<dbReference type="InterPro" id="IPR051865">
    <property type="entry name" value="WD-repeat_CDT2_adapter"/>
</dbReference>
<dbReference type="PROSITE" id="PS50082">
    <property type="entry name" value="WD_REPEATS_2"/>
    <property type="match status" value="1"/>
</dbReference>
<evidence type="ECO:0000256" key="2">
    <source>
        <dbReference type="ARBA" id="ARBA00022786"/>
    </source>
</evidence>
<dbReference type="SUPFAM" id="SSF50978">
    <property type="entry name" value="WD40 repeat-like"/>
    <property type="match status" value="1"/>
</dbReference>
<accession>A0A0H5R8S9</accession>
<organism evidence="5">
    <name type="scientific">Spongospora subterranea</name>
    <dbReference type="NCBI Taxonomy" id="70186"/>
    <lineage>
        <taxon>Eukaryota</taxon>
        <taxon>Sar</taxon>
        <taxon>Rhizaria</taxon>
        <taxon>Endomyxa</taxon>
        <taxon>Phytomyxea</taxon>
        <taxon>Plasmodiophorida</taxon>
        <taxon>Plasmodiophoridae</taxon>
        <taxon>Spongospora</taxon>
    </lineage>
</organism>
<dbReference type="PANTHER" id="PTHR22852">
    <property type="entry name" value="LETHAL 2 DENTICLELESS PROTEIN RETINOIC ACID-REGULATED NUCLEAR MATRIX-ASSOCIATED PROTEIN"/>
    <property type="match status" value="1"/>
</dbReference>
<dbReference type="EMBL" id="HACM01010083">
    <property type="protein sequence ID" value="CRZ10525.1"/>
    <property type="molecule type" value="Transcribed_RNA"/>
</dbReference>
<dbReference type="Gene3D" id="2.130.10.10">
    <property type="entry name" value="YVTN repeat-like/Quinoprotein amine dehydrogenase"/>
    <property type="match status" value="2"/>
</dbReference>
<dbReference type="InterPro" id="IPR001680">
    <property type="entry name" value="WD40_rpt"/>
</dbReference>
<evidence type="ECO:0000256" key="4">
    <source>
        <dbReference type="PROSITE-ProRule" id="PRU00221"/>
    </source>
</evidence>
<protein>
    <submittedName>
        <fullName evidence="5">Uncharacterized protein</fullName>
    </submittedName>
</protein>